<dbReference type="EMBL" id="JABGBO010000008">
    <property type="protein sequence ID" value="NOL50124.1"/>
    <property type="molecule type" value="Genomic_DNA"/>
</dbReference>
<evidence type="ECO:0000313" key="2">
    <source>
        <dbReference type="EMBL" id="NOL50124.1"/>
    </source>
</evidence>
<feature type="transmembrane region" description="Helical" evidence="1">
    <location>
        <begin position="232"/>
        <end position="251"/>
    </location>
</feature>
<dbReference type="PANTHER" id="PTHR34821:SF2">
    <property type="entry name" value="INNER MEMBRANE PROTEIN YDCZ"/>
    <property type="match status" value="1"/>
</dbReference>
<dbReference type="GO" id="GO:0005886">
    <property type="term" value="C:plasma membrane"/>
    <property type="evidence" value="ECO:0007669"/>
    <property type="project" value="TreeGrafter"/>
</dbReference>
<evidence type="ECO:0000256" key="1">
    <source>
        <dbReference type="SAM" id="Phobius"/>
    </source>
</evidence>
<feature type="transmembrane region" description="Helical" evidence="1">
    <location>
        <begin position="99"/>
        <end position="118"/>
    </location>
</feature>
<evidence type="ECO:0000313" key="3">
    <source>
        <dbReference type="Proteomes" id="UP000541421"/>
    </source>
</evidence>
<dbReference type="Proteomes" id="UP000541421">
    <property type="component" value="Unassembled WGS sequence"/>
</dbReference>
<feature type="transmembrane region" description="Helical" evidence="1">
    <location>
        <begin position="359"/>
        <end position="378"/>
    </location>
</feature>
<sequence>MIAVLLGILMGICVSVQVVINTHLRTHIQSPLLASLISFTVGTSLLFLLLLVLGDAVIPSMEQWQTTPWWFWIGGLLGAGWITINIFVFLQLGPIQTSIFPVLGQIVMGVIIDHFGLFKTPEKPISLLQLIGVLCVLTGIMIAVAWPLLKQKLTKKEAAQPVLMPTESHPSPQQQPATTDASVIGCRKASDLSFHQPTTSTVPQSDVVKSHHAPSIPTAMVLAQSANPWTAWIWRLLAIGGGVMIAMQTAINTQLNIALGSKIQASFISFFVGAVSLFIVALLKDRRFHNIANACGKNRPWWIWMGGALGAFFVAMSVVLVPILGVGQLLVLVLLGQLMGSICIEQFGLLGLPRRPLQIAQLTGLLLLIFGVVIIRLLA</sequence>
<feature type="transmembrane region" description="Helical" evidence="1">
    <location>
        <begin position="329"/>
        <end position="352"/>
    </location>
</feature>
<organism evidence="2 3">
    <name type="scientific">Pelistega europaea</name>
    <dbReference type="NCBI Taxonomy" id="106147"/>
    <lineage>
        <taxon>Bacteria</taxon>
        <taxon>Pseudomonadati</taxon>
        <taxon>Pseudomonadota</taxon>
        <taxon>Betaproteobacteria</taxon>
        <taxon>Burkholderiales</taxon>
        <taxon>Alcaligenaceae</taxon>
        <taxon>Pelistega</taxon>
    </lineage>
</organism>
<dbReference type="RefSeq" id="WP_171589102.1">
    <property type="nucleotide sequence ID" value="NZ_JABGBO010000008.1"/>
</dbReference>
<accession>A0A7Y4LAU6</accession>
<feature type="transmembrane region" description="Helical" evidence="1">
    <location>
        <begin position="36"/>
        <end position="58"/>
    </location>
</feature>
<name>A0A7Y4LAU6_9BURK</name>
<feature type="transmembrane region" description="Helical" evidence="1">
    <location>
        <begin position="6"/>
        <end position="24"/>
    </location>
</feature>
<feature type="transmembrane region" description="Helical" evidence="1">
    <location>
        <begin position="303"/>
        <end position="323"/>
    </location>
</feature>
<keyword evidence="1" id="KW-0812">Transmembrane</keyword>
<dbReference type="Pfam" id="PF04657">
    <property type="entry name" value="DMT_YdcZ"/>
    <property type="match status" value="2"/>
</dbReference>
<dbReference type="AlphaFoldDB" id="A0A7Y4LAU6"/>
<dbReference type="PANTHER" id="PTHR34821">
    <property type="entry name" value="INNER MEMBRANE PROTEIN YDCZ"/>
    <property type="match status" value="1"/>
</dbReference>
<keyword evidence="3" id="KW-1185">Reference proteome</keyword>
<gene>
    <name evidence="2" type="ORF">HKX40_08250</name>
</gene>
<feature type="transmembrane region" description="Helical" evidence="1">
    <location>
        <begin position="263"/>
        <end position="283"/>
    </location>
</feature>
<reference evidence="2 3" key="1">
    <citation type="submission" date="2020-05" db="EMBL/GenBank/DDBJ databases">
        <authorList>
            <person name="Niu N."/>
        </authorList>
    </citation>
    <scope>NUCLEOTIDE SEQUENCE [LARGE SCALE GENOMIC DNA]</scope>
    <source>
        <strain evidence="2 3">LMG10982</strain>
    </source>
</reference>
<dbReference type="InterPro" id="IPR006750">
    <property type="entry name" value="YdcZ"/>
</dbReference>
<keyword evidence="1" id="KW-0472">Membrane</keyword>
<comment type="caution">
    <text evidence="2">The sequence shown here is derived from an EMBL/GenBank/DDBJ whole genome shotgun (WGS) entry which is preliminary data.</text>
</comment>
<feature type="transmembrane region" description="Helical" evidence="1">
    <location>
        <begin position="70"/>
        <end position="92"/>
    </location>
</feature>
<protein>
    <submittedName>
        <fullName evidence="2">DMT family transporter</fullName>
    </submittedName>
</protein>
<keyword evidence="1" id="KW-1133">Transmembrane helix</keyword>
<feature type="transmembrane region" description="Helical" evidence="1">
    <location>
        <begin position="130"/>
        <end position="149"/>
    </location>
</feature>
<proteinExistence type="predicted"/>